<sequence length="969" mass="103261">MSGEPTVTRPPSAVPSAPPTTPGQSGPGEPAEALATDPAQPAGRSGDTAYAGRDGGRDGGGLAQTLSRVLAEVTRVPPASVAEDSDFFSDLGADSLVMARFCARVRKLPGLPPVSMRDVYQHPTTGSLAAALAAAMEPTERTEHTEHGAYTEHAAELTEHTDDADDAGHAAYAGGVRGAEHARTAAGAASAPIAPPAPAGSTTVPARSPDSSAAAREARADDRRGALRRRYVLCGTLQLLAFLGYSYLAAVLAALGYDWISAGSGPLGVYARSVVFGTLALLALSLLPIAVKWLLVGRWRPREFEVWSLSYVRFWVVRTLIRSDPLVLFVGSPLYTMYLRALGARIGRHTVVLSRNVPACPDLLSVGRRTVIRKDAFLNCYHAEAGVLRTGPVTIGDDVIVSEATVLDTGSSLGDGAQLGHASSLHSGQAVPAGEHWHGSPAQPCSTEFRAVPSGGCGAFRRATHSVLQLLAVTLVYIPLAVGGVGMVLAWAPQLSTALEPGPSALTDAAFYAEAVGASAVGFLLAVPLSLLFVLTVPRLLARTIRPDRVYPLYGLHYGAHRIIMLATNRRFLMRLFGDSSAVVHYLGRLGYQLRPVEQTGSNFGTEVRHETPYLASVGSGTMVADGLSVINADFSHTSFRVSRAAVGAHNFLGNRIAYPSRGRTGTNCLLATKVMVPVDGAVRENTGLLGSPCFEIPRTVRRDSTFDDLREGPGLSDRLAAKNRHNAATMGLYLLSRWMYFCWVTLLVSLAAESYAPVGAWAIAVGNVLALLSGPLWFALVERVVTARHPLRPLFCSIYDRRFWLHERYWKVPSEMYIRILNGTPFKNVVWRLAGVRIGRLVFDDGCHLTERALVTIGDRCTLNAGSVVQSHSQEDGAFKSAHSTVGPDCTLGVGAFVHYGVTMGEGAVLAPDSFLMKGEEVPPGARWGGNPARQLAARKPAPREPAAPDAAVTGARAGARRRDRWER</sequence>
<keyword evidence="1" id="KW-0596">Phosphopantetheine</keyword>
<feature type="transmembrane region" description="Helical" evidence="4">
    <location>
        <begin position="733"/>
        <end position="753"/>
    </location>
</feature>
<dbReference type="SUPFAM" id="SSF51161">
    <property type="entry name" value="Trimeric LpxA-like enzymes"/>
    <property type="match status" value="2"/>
</dbReference>
<dbReference type="InterPro" id="IPR001451">
    <property type="entry name" value="Hexapep"/>
</dbReference>
<dbReference type="InterPro" id="IPR011004">
    <property type="entry name" value="Trimer_LpxA-like_sf"/>
</dbReference>
<gene>
    <name evidence="6" type="ORF">NX801_14575</name>
</gene>
<dbReference type="InterPro" id="IPR012728">
    <property type="entry name" value="Pls/PosA_C"/>
</dbReference>
<dbReference type="PANTHER" id="PTHR43300:SF11">
    <property type="entry name" value="ACETYLTRANSFERASE RV3034C-RELATED"/>
    <property type="match status" value="1"/>
</dbReference>
<dbReference type="Pfam" id="PF14602">
    <property type="entry name" value="Hexapep_2"/>
    <property type="match status" value="1"/>
</dbReference>
<dbReference type="InterPro" id="IPR036736">
    <property type="entry name" value="ACP-like_sf"/>
</dbReference>
<dbReference type="InterPro" id="IPR020806">
    <property type="entry name" value="PKS_PP-bd"/>
</dbReference>
<dbReference type="Gene3D" id="1.10.1200.10">
    <property type="entry name" value="ACP-like"/>
    <property type="match status" value="1"/>
</dbReference>
<keyword evidence="4" id="KW-0472">Membrane</keyword>
<keyword evidence="4" id="KW-1133">Transmembrane helix</keyword>
<dbReference type="InterPro" id="IPR009081">
    <property type="entry name" value="PP-bd_ACP"/>
</dbReference>
<feature type="region of interest" description="Disordered" evidence="3">
    <location>
        <begin position="923"/>
        <end position="969"/>
    </location>
</feature>
<evidence type="ECO:0000256" key="4">
    <source>
        <dbReference type="SAM" id="Phobius"/>
    </source>
</evidence>
<keyword evidence="2" id="KW-0597">Phosphoprotein</keyword>
<organism evidence="6 7">
    <name type="scientific">Streptomyces pyxinae</name>
    <dbReference type="NCBI Taxonomy" id="2970734"/>
    <lineage>
        <taxon>Bacteria</taxon>
        <taxon>Bacillati</taxon>
        <taxon>Actinomycetota</taxon>
        <taxon>Actinomycetes</taxon>
        <taxon>Kitasatosporales</taxon>
        <taxon>Streptomycetaceae</taxon>
        <taxon>Streptomyces</taxon>
    </lineage>
</organism>
<feature type="compositionally biased region" description="Low complexity" evidence="3">
    <location>
        <begin position="949"/>
        <end position="959"/>
    </location>
</feature>
<feature type="transmembrane region" description="Helical" evidence="4">
    <location>
        <begin position="470"/>
        <end position="491"/>
    </location>
</feature>
<feature type="region of interest" description="Disordered" evidence="3">
    <location>
        <begin position="1"/>
        <end position="62"/>
    </location>
</feature>
<name>A0ABT2CHG6_9ACTN</name>
<keyword evidence="4" id="KW-0812">Transmembrane</keyword>
<comment type="caution">
    <text evidence="6">The sequence shown here is derived from an EMBL/GenBank/DDBJ whole genome shotgun (WGS) entry which is preliminary data.</text>
</comment>
<dbReference type="SMART" id="SM00823">
    <property type="entry name" value="PKS_PP"/>
    <property type="match status" value="1"/>
</dbReference>
<dbReference type="PROSITE" id="PS50075">
    <property type="entry name" value="CARRIER"/>
    <property type="match status" value="1"/>
</dbReference>
<evidence type="ECO:0000313" key="6">
    <source>
        <dbReference type="EMBL" id="MCS0636862.1"/>
    </source>
</evidence>
<feature type="transmembrane region" description="Helical" evidence="4">
    <location>
        <begin position="511"/>
        <end position="537"/>
    </location>
</feature>
<proteinExistence type="predicted"/>
<dbReference type="Pfam" id="PF00550">
    <property type="entry name" value="PP-binding"/>
    <property type="match status" value="1"/>
</dbReference>
<feature type="compositionally biased region" description="Pro residues" evidence="3">
    <location>
        <begin position="12"/>
        <end position="21"/>
    </location>
</feature>
<dbReference type="InterPro" id="IPR050179">
    <property type="entry name" value="Trans_hexapeptide_repeat"/>
</dbReference>
<evidence type="ECO:0000256" key="3">
    <source>
        <dbReference type="SAM" id="MobiDB-lite"/>
    </source>
</evidence>
<evidence type="ECO:0000259" key="5">
    <source>
        <dbReference type="PROSITE" id="PS50075"/>
    </source>
</evidence>
<dbReference type="PANTHER" id="PTHR43300">
    <property type="entry name" value="ACETYLTRANSFERASE"/>
    <property type="match status" value="1"/>
</dbReference>
<dbReference type="EMBL" id="JANUGQ010000011">
    <property type="protein sequence ID" value="MCS0636862.1"/>
    <property type="molecule type" value="Genomic_DNA"/>
</dbReference>
<dbReference type="RefSeq" id="WP_258788126.1">
    <property type="nucleotide sequence ID" value="NZ_JANUGQ010000011.1"/>
</dbReference>
<feature type="compositionally biased region" description="Low complexity" evidence="3">
    <location>
        <begin position="206"/>
        <end position="215"/>
    </location>
</feature>
<dbReference type="Gene3D" id="2.160.10.10">
    <property type="entry name" value="Hexapeptide repeat proteins"/>
    <property type="match status" value="2"/>
</dbReference>
<feature type="domain" description="Carrier" evidence="5">
    <location>
        <begin position="60"/>
        <end position="136"/>
    </location>
</feature>
<accession>A0ABT2CHG6</accession>
<reference evidence="6" key="1">
    <citation type="submission" date="2022-08" db="EMBL/GenBank/DDBJ databases">
        <authorList>
            <person name="Somphong A."/>
            <person name="Phongsopitanun W."/>
        </authorList>
    </citation>
    <scope>NUCLEOTIDE SEQUENCE</scope>
    <source>
        <strain evidence="6">LP05-1</strain>
    </source>
</reference>
<feature type="transmembrane region" description="Helical" evidence="4">
    <location>
        <begin position="269"/>
        <end position="295"/>
    </location>
</feature>
<keyword evidence="7" id="KW-1185">Reference proteome</keyword>
<dbReference type="NCBIfam" id="TIGR02353">
    <property type="entry name" value="NRPS_term_dom"/>
    <property type="match status" value="1"/>
</dbReference>
<evidence type="ECO:0000256" key="1">
    <source>
        <dbReference type="ARBA" id="ARBA00022450"/>
    </source>
</evidence>
<feature type="compositionally biased region" description="Basic residues" evidence="3">
    <location>
        <begin position="960"/>
        <end position="969"/>
    </location>
</feature>
<feature type="transmembrane region" description="Helical" evidence="4">
    <location>
        <begin position="759"/>
        <end position="781"/>
    </location>
</feature>
<protein>
    <submittedName>
        <fullName evidence="6">Phosphopantetheine-binding protein</fullName>
    </submittedName>
</protein>
<feature type="region of interest" description="Disordered" evidence="3">
    <location>
        <begin position="187"/>
        <end position="219"/>
    </location>
</feature>
<dbReference type="Proteomes" id="UP001431313">
    <property type="component" value="Unassembled WGS sequence"/>
</dbReference>
<dbReference type="SUPFAM" id="SSF47336">
    <property type="entry name" value="ACP-like"/>
    <property type="match status" value="1"/>
</dbReference>
<evidence type="ECO:0000313" key="7">
    <source>
        <dbReference type="Proteomes" id="UP001431313"/>
    </source>
</evidence>
<evidence type="ECO:0000256" key="2">
    <source>
        <dbReference type="ARBA" id="ARBA00022553"/>
    </source>
</evidence>
<feature type="transmembrane region" description="Helical" evidence="4">
    <location>
        <begin position="231"/>
        <end position="257"/>
    </location>
</feature>